<proteinExistence type="predicted"/>
<evidence type="ECO:0000313" key="2">
    <source>
        <dbReference type="Proteomes" id="UP001576774"/>
    </source>
</evidence>
<gene>
    <name evidence="1" type="ORF">ACE1CC_10290</name>
</gene>
<name>A0ABV4X399_9CYAN</name>
<evidence type="ECO:0000313" key="1">
    <source>
        <dbReference type="EMBL" id="MFB2877263.1"/>
    </source>
</evidence>
<reference evidence="1 2" key="1">
    <citation type="submission" date="2024-09" db="EMBL/GenBank/DDBJ databases">
        <title>Floridaenema gen nov. (Aerosakkonemataceae, Aerosakkonematales ord. nov., Cyanobacteria) from benthic tropical and subtropical fresh waters, with the description of four new species.</title>
        <authorList>
            <person name="Moretto J.A."/>
            <person name="Berthold D.E."/>
            <person name="Lefler F.W."/>
            <person name="Huang I.-S."/>
            <person name="Laughinghouse H. IV."/>
        </authorList>
    </citation>
    <scope>NUCLEOTIDE SEQUENCE [LARGE SCALE GENOMIC DNA]</scope>
    <source>
        <strain evidence="1 2">BLCC-F46</strain>
    </source>
</reference>
<protein>
    <submittedName>
        <fullName evidence="1">Uncharacterized protein</fullName>
    </submittedName>
</protein>
<organism evidence="1 2">
    <name type="scientific">Floridaenema aerugineum BLCC-F46</name>
    <dbReference type="NCBI Taxonomy" id="3153654"/>
    <lineage>
        <taxon>Bacteria</taxon>
        <taxon>Bacillati</taxon>
        <taxon>Cyanobacteriota</taxon>
        <taxon>Cyanophyceae</taxon>
        <taxon>Oscillatoriophycideae</taxon>
        <taxon>Aerosakkonematales</taxon>
        <taxon>Aerosakkonemataceae</taxon>
        <taxon>Floridanema</taxon>
        <taxon>Floridanema aerugineum</taxon>
    </lineage>
</organism>
<comment type="caution">
    <text evidence="1">The sequence shown here is derived from an EMBL/GenBank/DDBJ whole genome shotgun (WGS) entry which is preliminary data.</text>
</comment>
<dbReference type="EMBL" id="JBHFNQ010000082">
    <property type="protein sequence ID" value="MFB2877263.1"/>
    <property type="molecule type" value="Genomic_DNA"/>
</dbReference>
<sequence length="61" mass="6958">MTLIIKEKAVFCFTGKQWLNLAQARSITPNGDRVTICWQDGKLQGFNSIESKEILECLQEL</sequence>
<dbReference type="RefSeq" id="WP_413270371.1">
    <property type="nucleotide sequence ID" value="NZ_JBHFNQ010000082.1"/>
</dbReference>
<keyword evidence="2" id="KW-1185">Reference proteome</keyword>
<dbReference type="Proteomes" id="UP001576774">
    <property type="component" value="Unassembled WGS sequence"/>
</dbReference>
<accession>A0ABV4X399</accession>